<dbReference type="EMBL" id="SJPV01000020">
    <property type="protein sequence ID" value="TWU30862.1"/>
    <property type="molecule type" value="Genomic_DNA"/>
</dbReference>
<protein>
    <submittedName>
        <fullName evidence="1">Uncharacterized protein</fullName>
    </submittedName>
</protein>
<gene>
    <name evidence="1" type="ORF">Poly41_65560</name>
</gene>
<keyword evidence="2" id="KW-1185">Reference proteome</keyword>
<evidence type="ECO:0000313" key="1">
    <source>
        <dbReference type="EMBL" id="TWU30862.1"/>
    </source>
</evidence>
<proteinExistence type="predicted"/>
<dbReference type="AlphaFoldDB" id="A0A5C6D1Q7"/>
<organism evidence="1 2">
    <name type="scientific">Novipirellula artificiosorum</name>
    <dbReference type="NCBI Taxonomy" id="2528016"/>
    <lineage>
        <taxon>Bacteria</taxon>
        <taxon>Pseudomonadati</taxon>
        <taxon>Planctomycetota</taxon>
        <taxon>Planctomycetia</taxon>
        <taxon>Pirellulales</taxon>
        <taxon>Pirellulaceae</taxon>
        <taxon>Novipirellula</taxon>
    </lineage>
</organism>
<evidence type="ECO:0000313" key="2">
    <source>
        <dbReference type="Proteomes" id="UP000319143"/>
    </source>
</evidence>
<reference evidence="1 2" key="1">
    <citation type="submission" date="2019-02" db="EMBL/GenBank/DDBJ databases">
        <title>Deep-cultivation of Planctomycetes and their phenomic and genomic characterization uncovers novel biology.</title>
        <authorList>
            <person name="Wiegand S."/>
            <person name="Jogler M."/>
            <person name="Boedeker C."/>
            <person name="Pinto D."/>
            <person name="Vollmers J."/>
            <person name="Rivas-Marin E."/>
            <person name="Kohn T."/>
            <person name="Peeters S.H."/>
            <person name="Heuer A."/>
            <person name="Rast P."/>
            <person name="Oberbeckmann S."/>
            <person name="Bunk B."/>
            <person name="Jeske O."/>
            <person name="Meyerdierks A."/>
            <person name="Storesund J.E."/>
            <person name="Kallscheuer N."/>
            <person name="Luecker S."/>
            <person name="Lage O.M."/>
            <person name="Pohl T."/>
            <person name="Merkel B.J."/>
            <person name="Hornburger P."/>
            <person name="Mueller R.-W."/>
            <person name="Bruemmer F."/>
            <person name="Labrenz M."/>
            <person name="Spormann A.M."/>
            <person name="Op Den Camp H."/>
            <person name="Overmann J."/>
            <person name="Amann R."/>
            <person name="Jetten M.S.M."/>
            <person name="Mascher T."/>
            <person name="Medema M.H."/>
            <person name="Devos D.P."/>
            <person name="Kaster A.-K."/>
            <person name="Ovreas L."/>
            <person name="Rohde M."/>
            <person name="Galperin M.Y."/>
            <person name="Jogler C."/>
        </authorList>
    </citation>
    <scope>NUCLEOTIDE SEQUENCE [LARGE SCALE GENOMIC DNA]</scope>
    <source>
        <strain evidence="1 2">Poly41</strain>
    </source>
</reference>
<accession>A0A5C6D1Q7</accession>
<comment type="caution">
    <text evidence="1">The sequence shown here is derived from an EMBL/GenBank/DDBJ whole genome shotgun (WGS) entry which is preliminary data.</text>
</comment>
<dbReference type="Proteomes" id="UP000319143">
    <property type="component" value="Unassembled WGS sequence"/>
</dbReference>
<name>A0A5C6D1Q7_9BACT</name>
<sequence>MGFMPARDDVPDIYYQRSQVFFQECQAAKMPFHFMVNSQDPHRLYCNPKKLTKGAAMPSIVKPNSRKQASAS</sequence>